<feature type="domain" description="NADPH-dependent FMN reductase-like" evidence="5">
    <location>
        <begin position="3"/>
        <end position="143"/>
    </location>
</feature>
<dbReference type="InterPro" id="IPR051814">
    <property type="entry name" value="NAD(P)H-dep_FMN_reductase"/>
</dbReference>
<keyword evidence="1" id="KW-0285">Flavoprotein</keyword>
<reference evidence="6 7" key="1">
    <citation type="submission" date="2016-01" db="EMBL/GenBank/DDBJ databases">
        <title>Genome Sequences of Twelve Sporeforming Bacillus Species Isolated from Foods.</title>
        <authorList>
            <person name="Berendsen E.M."/>
            <person name="Wells-Bennik M.H."/>
            <person name="Krawcyk A.O."/>
            <person name="De Jong A."/>
            <person name="Holsappel S."/>
            <person name="Eijlander R.T."/>
            <person name="Kuipers O.P."/>
        </authorList>
    </citation>
    <scope>NUCLEOTIDE SEQUENCE [LARGE SCALE GENOMIC DNA]</scope>
    <source>
        <strain evidence="6 7">B4099</strain>
    </source>
</reference>
<dbReference type="PATRIC" id="fig|1398.25.peg.1087"/>
<evidence type="ECO:0000259" key="5">
    <source>
        <dbReference type="Pfam" id="PF03358"/>
    </source>
</evidence>
<dbReference type="GO" id="GO:0046306">
    <property type="term" value="P:alkanesulfonate catabolic process"/>
    <property type="evidence" value="ECO:0007669"/>
    <property type="project" value="InterPro"/>
</dbReference>
<proteinExistence type="predicted"/>
<accession>A0A150JZR4</accession>
<keyword evidence="2" id="KW-0288">FMN</keyword>
<dbReference type="SUPFAM" id="SSF52218">
    <property type="entry name" value="Flavoproteins"/>
    <property type="match status" value="1"/>
</dbReference>
<keyword evidence="3" id="KW-0560">Oxidoreductase</keyword>
<dbReference type="RefSeq" id="WP_061575719.1">
    <property type="nucleotide sequence ID" value="NZ_LQYI01000130.1"/>
</dbReference>
<protein>
    <submittedName>
        <fullName evidence="6">FMN reductase</fullName>
    </submittedName>
</protein>
<dbReference type="PANTHER" id="PTHR43408">
    <property type="entry name" value="FMN REDUCTASE (NADPH)"/>
    <property type="match status" value="1"/>
</dbReference>
<feature type="coiled-coil region" evidence="4">
    <location>
        <begin position="152"/>
        <end position="179"/>
    </location>
</feature>
<evidence type="ECO:0000256" key="2">
    <source>
        <dbReference type="ARBA" id="ARBA00022643"/>
    </source>
</evidence>
<dbReference type="PANTHER" id="PTHR43408:SF1">
    <property type="entry name" value="FMN REDUCTASE (NADPH)"/>
    <property type="match status" value="1"/>
</dbReference>
<dbReference type="Gene3D" id="3.40.50.360">
    <property type="match status" value="1"/>
</dbReference>
<comment type="caution">
    <text evidence="6">The sequence shown here is derived from an EMBL/GenBank/DDBJ whole genome shotgun (WGS) entry which is preliminary data.</text>
</comment>
<dbReference type="Proteomes" id="UP000075304">
    <property type="component" value="Unassembled WGS sequence"/>
</dbReference>
<evidence type="ECO:0000256" key="3">
    <source>
        <dbReference type="ARBA" id="ARBA00023002"/>
    </source>
</evidence>
<dbReference type="Pfam" id="PF03358">
    <property type="entry name" value="FMN_red"/>
    <property type="match status" value="1"/>
</dbReference>
<evidence type="ECO:0000313" key="6">
    <source>
        <dbReference type="EMBL" id="KYC62214.1"/>
    </source>
</evidence>
<dbReference type="InterPro" id="IPR029039">
    <property type="entry name" value="Flavoprotein-like_sf"/>
</dbReference>
<dbReference type="AlphaFoldDB" id="A0A150JZR4"/>
<dbReference type="InterPro" id="IPR005025">
    <property type="entry name" value="FMN_Rdtase-like_dom"/>
</dbReference>
<dbReference type="NCBIfam" id="TIGR03567">
    <property type="entry name" value="FMN_reduc_SsuE"/>
    <property type="match status" value="1"/>
</dbReference>
<sequence length="185" mass="20350">MKKIALISGSYSLTSRLNGLEEYAQSYFGPRTRLDVIHVHQLPAGALISADYKDPEIIGANNRVAESDGVIVTTPIFKASFSGILKTYLDLLPQHALDGKVVLPLALGGSPAHVLAIKYALEPVLSELGAQYIIQGAYTVDHQVKRAKNGRFEMESEAARRLERALRQFEENLQRQPESSPVISH</sequence>
<dbReference type="EMBL" id="LQYI01000130">
    <property type="protein sequence ID" value="KYC62214.1"/>
    <property type="molecule type" value="Genomic_DNA"/>
</dbReference>
<gene>
    <name evidence="6" type="ORF">B4099_1941</name>
</gene>
<keyword evidence="4" id="KW-0175">Coiled coil</keyword>
<dbReference type="InterPro" id="IPR020048">
    <property type="entry name" value="NADPH-dep_FMN_reduc_SsuE"/>
</dbReference>
<evidence type="ECO:0000256" key="4">
    <source>
        <dbReference type="SAM" id="Coils"/>
    </source>
</evidence>
<evidence type="ECO:0000313" key="7">
    <source>
        <dbReference type="Proteomes" id="UP000075304"/>
    </source>
</evidence>
<organism evidence="6 7">
    <name type="scientific">Heyndrickxia coagulans</name>
    <name type="common">Weizmannia coagulans</name>
    <dbReference type="NCBI Taxonomy" id="1398"/>
    <lineage>
        <taxon>Bacteria</taxon>
        <taxon>Bacillati</taxon>
        <taxon>Bacillota</taxon>
        <taxon>Bacilli</taxon>
        <taxon>Bacillales</taxon>
        <taxon>Bacillaceae</taxon>
        <taxon>Heyndrickxia</taxon>
    </lineage>
</organism>
<name>A0A150JZR4_HEYCO</name>
<evidence type="ECO:0000256" key="1">
    <source>
        <dbReference type="ARBA" id="ARBA00022630"/>
    </source>
</evidence>
<dbReference type="GO" id="GO:0008752">
    <property type="term" value="F:FMN reductase [NAD(P)H] activity"/>
    <property type="evidence" value="ECO:0007669"/>
    <property type="project" value="InterPro"/>
</dbReference>